<dbReference type="KEGG" id="afs:AFR_04290"/>
<feature type="transmembrane region" description="Helical" evidence="1">
    <location>
        <begin position="241"/>
        <end position="264"/>
    </location>
</feature>
<feature type="transmembrane region" description="Helical" evidence="1">
    <location>
        <begin position="141"/>
        <end position="163"/>
    </location>
</feature>
<organism evidence="2 3">
    <name type="scientific">Actinoplanes friuliensis DSM 7358</name>
    <dbReference type="NCBI Taxonomy" id="1246995"/>
    <lineage>
        <taxon>Bacteria</taxon>
        <taxon>Bacillati</taxon>
        <taxon>Actinomycetota</taxon>
        <taxon>Actinomycetes</taxon>
        <taxon>Micromonosporales</taxon>
        <taxon>Micromonosporaceae</taxon>
        <taxon>Actinoplanes</taxon>
    </lineage>
</organism>
<dbReference type="STRING" id="1246995.AFR_04290"/>
<feature type="transmembrane region" description="Helical" evidence="1">
    <location>
        <begin position="12"/>
        <end position="37"/>
    </location>
</feature>
<dbReference type="eggNOG" id="COG2814">
    <property type="taxonomic scope" value="Bacteria"/>
</dbReference>
<dbReference type="InterPro" id="IPR036259">
    <property type="entry name" value="MFS_trans_sf"/>
</dbReference>
<feature type="transmembrane region" description="Helical" evidence="1">
    <location>
        <begin position="362"/>
        <end position="381"/>
    </location>
</feature>
<feature type="transmembrane region" description="Helical" evidence="1">
    <location>
        <begin position="209"/>
        <end position="235"/>
    </location>
</feature>
<dbReference type="PATRIC" id="fig|1246995.3.peg.866"/>
<dbReference type="EMBL" id="CP006272">
    <property type="protein sequence ID" value="AGZ39147.1"/>
    <property type="molecule type" value="Genomic_DNA"/>
</dbReference>
<evidence type="ECO:0000256" key="1">
    <source>
        <dbReference type="SAM" id="Phobius"/>
    </source>
</evidence>
<keyword evidence="1" id="KW-0472">Membrane</keyword>
<dbReference type="Gene3D" id="1.20.1250.20">
    <property type="entry name" value="MFS general substrate transporter like domains"/>
    <property type="match status" value="1"/>
</dbReference>
<dbReference type="GO" id="GO:0022857">
    <property type="term" value="F:transmembrane transporter activity"/>
    <property type="evidence" value="ECO:0007669"/>
    <property type="project" value="InterPro"/>
</dbReference>
<dbReference type="AlphaFoldDB" id="U5VQS2"/>
<feature type="transmembrane region" description="Helical" evidence="1">
    <location>
        <begin position="43"/>
        <end position="65"/>
    </location>
</feature>
<name>U5VQS2_9ACTN</name>
<feature type="transmembrane region" description="Helical" evidence="1">
    <location>
        <begin position="337"/>
        <end position="356"/>
    </location>
</feature>
<feature type="transmembrane region" description="Helical" evidence="1">
    <location>
        <begin position="276"/>
        <end position="293"/>
    </location>
</feature>
<dbReference type="Proteomes" id="UP000017746">
    <property type="component" value="Chromosome"/>
</dbReference>
<evidence type="ECO:0000313" key="2">
    <source>
        <dbReference type="EMBL" id="AGZ39147.1"/>
    </source>
</evidence>
<dbReference type="InterPro" id="IPR011701">
    <property type="entry name" value="MFS"/>
</dbReference>
<feature type="transmembrane region" description="Helical" evidence="1">
    <location>
        <begin position="299"/>
        <end position="316"/>
    </location>
</feature>
<reference evidence="2 3" key="1">
    <citation type="journal article" date="2014" name="J. Biotechnol.">
        <title>Complete genome sequence of the actinobacterium Actinoplanes friuliensis HAG 010964, producer of the lipopeptide antibiotic friulimycin.</title>
        <authorList>
            <person name="Ruckert C."/>
            <person name="Szczepanowski R."/>
            <person name="Albersmeier A."/>
            <person name="Goesmann A."/>
            <person name="Fischer N."/>
            <person name="Steinkamper A."/>
            <person name="Puhler A."/>
            <person name="Biener R."/>
            <person name="Schwartz D."/>
            <person name="Kalinowski J."/>
        </authorList>
    </citation>
    <scope>NUCLEOTIDE SEQUENCE [LARGE SCALE GENOMIC DNA]</scope>
    <source>
        <strain evidence="2 3">DSM 7358</strain>
    </source>
</reference>
<keyword evidence="1" id="KW-0812">Transmembrane</keyword>
<proteinExistence type="predicted"/>
<feature type="transmembrane region" description="Helical" evidence="1">
    <location>
        <begin position="169"/>
        <end position="188"/>
    </location>
</feature>
<sequence length="469" mass="47450">MRYLTVWRIPYAPTLLLAGVVARLGIGMTPLALLLLVEEATGRYAAGGLAVGCYAVAGAIANPVAARVADRVGAAQVLRATAAAHAAILMLLALVATAGLPLVLVVSALAGATYPPLTGAIRRVWTGLTGREPHARRQAALAAETSLFELVYVIGPLLVAALATFTDGYGPVLFVAAAVTFAGGLLVSRVPAMQERHPPGRHSMRRVPGFGTLLVCVALLGGAFGAVTVGVPAFAAGHGGGAGLGGLLLGVWGVGSTIGGLWFGTRRPRRDPCGQYAVLLAAVGFGFLLLIGASGPWSLSLVLVLGGVTMAPALTVENNLVGRIAPGAALNEAYTRVLATAIVSSAAGSALAGVIVDRPGGVRWAFALAGGLAMAAALVGARPAGALARADRLLTARQRSAADVARMLPSLRPQSARSAGLRPERQVVRDAVPVAAVDGSGELDDPTVGVARRAFEEQGGGVARHPQQP</sequence>
<dbReference type="PANTHER" id="PTHR23542:SF1">
    <property type="entry name" value="MAJOR FACILITATOR SUPERFAMILY (MFS) PROFILE DOMAIN-CONTAINING PROTEIN"/>
    <property type="match status" value="1"/>
</dbReference>
<evidence type="ECO:0000313" key="3">
    <source>
        <dbReference type="Proteomes" id="UP000017746"/>
    </source>
</evidence>
<protein>
    <submittedName>
        <fullName evidence="2">Putative MFS transporter</fullName>
    </submittedName>
</protein>
<keyword evidence="1" id="KW-1133">Transmembrane helix</keyword>
<dbReference type="SUPFAM" id="SSF103473">
    <property type="entry name" value="MFS general substrate transporter"/>
    <property type="match status" value="1"/>
</dbReference>
<gene>
    <name evidence="2" type="ORF">AFR_04290</name>
</gene>
<dbReference type="PANTHER" id="PTHR23542">
    <property type="match status" value="1"/>
</dbReference>
<dbReference type="HOGENOM" id="CLU_033532_3_0_11"/>
<accession>U5VQS2</accession>
<dbReference type="Pfam" id="PF07690">
    <property type="entry name" value="MFS_1"/>
    <property type="match status" value="1"/>
</dbReference>
<keyword evidence="3" id="KW-1185">Reference proteome</keyword>